<dbReference type="InterPro" id="IPR020843">
    <property type="entry name" value="ER"/>
</dbReference>
<dbReference type="CDD" id="cd08267">
    <property type="entry name" value="MDR1"/>
    <property type="match status" value="1"/>
</dbReference>
<name>A0ABN2NKD3_9PSEU</name>
<proteinExistence type="predicted"/>
<evidence type="ECO:0000259" key="2">
    <source>
        <dbReference type="SMART" id="SM00829"/>
    </source>
</evidence>
<dbReference type="InterPro" id="IPR052733">
    <property type="entry name" value="Chloroplast_QOR"/>
</dbReference>
<dbReference type="Pfam" id="PF08240">
    <property type="entry name" value="ADH_N"/>
    <property type="match status" value="1"/>
</dbReference>
<evidence type="ECO:0000256" key="1">
    <source>
        <dbReference type="SAM" id="MobiDB-lite"/>
    </source>
</evidence>
<dbReference type="EMBL" id="BAAAQK010000025">
    <property type="protein sequence ID" value="GAA1870583.1"/>
    <property type="molecule type" value="Genomic_DNA"/>
</dbReference>
<dbReference type="PROSITE" id="PS01162">
    <property type="entry name" value="QOR_ZETA_CRYSTAL"/>
    <property type="match status" value="1"/>
</dbReference>
<keyword evidence="4" id="KW-1185">Reference proteome</keyword>
<dbReference type="SUPFAM" id="SSF50129">
    <property type="entry name" value="GroES-like"/>
    <property type="match status" value="1"/>
</dbReference>
<dbReference type="InterPro" id="IPR002364">
    <property type="entry name" value="Quin_OxRdtase/zeta-crystal_CS"/>
</dbReference>
<evidence type="ECO:0000313" key="3">
    <source>
        <dbReference type="EMBL" id="GAA1870583.1"/>
    </source>
</evidence>
<gene>
    <name evidence="3" type="ORF">GCM10009836_59040</name>
</gene>
<dbReference type="Gene3D" id="3.40.50.720">
    <property type="entry name" value="NAD(P)-binding Rossmann-like Domain"/>
    <property type="match status" value="1"/>
</dbReference>
<dbReference type="InterPro" id="IPR011032">
    <property type="entry name" value="GroES-like_sf"/>
</dbReference>
<dbReference type="SMART" id="SM00829">
    <property type="entry name" value="PKS_ER"/>
    <property type="match status" value="1"/>
</dbReference>
<accession>A0ABN2NKD3</accession>
<comment type="caution">
    <text evidence="3">The sequence shown here is derived from an EMBL/GenBank/DDBJ whole genome shotgun (WGS) entry which is preliminary data.</text>
</comment>
<evidence type="ECO:0000313" key="4">
    <source>
        <dbReference type="Proteomes" id="UP001500449"/>
    </source>
</evidence>
<dbReference type="Gene3D" id="3.90.180.10">
    <property type="entry name" value="Medium-chain alcohol dehydrogenases, catalytic domain"/>
    <property type="match status" value="1"/>
</dbReference>
<sequence length="359" mass="38047">MRVRQGDRDPEDLRATERHGNLLDQPYVVRPSWPYLQRKGDDMRAIVQDRYGDASVLRPAEIEKPEPGEGEVVVHVHAAGLDRGAWHLMAGLPLLVRPAFGLRAPKEPVRGREFAGRVEAIGAGVTGLAPGDEVAGVGEGCFAELARARVDRIAPAPAGLGPVDLAALPISGLTALQAVRDQARVEPGQRVLVIGASGGVGSLAVQIAKARGAHVTGTASPGKLDLVRELGAEPMDHTRPLTGVYDAVLDAGGHRPLRRLLPLLTPRGTLVIIGSEPGGRLLGGTDRQLRALLLSPVVRRRLRSFVSSENAADLRELFALAEAGTIRAVVGETLPLDELPEAMRRMVAGATRGKVVLVP</sequence>
<reference evidence="3 4" key="1">
    <citation type="journal article" date="2019" name="Int. J. Syst. Evol. Microbiol.">
        <title>The Global Catalogue of Microorganisms (GCM) 10K type strain sequencing project: providing services to taxonomists for standard genome sequencing and annotation.</title>
        <authorList>
            <consortium name="The Broad Institute Genomics Platform"/>
            <consortium name="The Broad Institute Genome Sequencing Center for Infectious Disease"/>
            <person name="Wu L."/>
            <person name="Ma J."/>
        </authorList>
    </citation>
    <scope>NUCLEOTIDE SEQUENCE [LARGE SCALE GENOMIC DNA]</scope>
    <source>
        <strain evidence="3 4">JCM 16009</strain>
    </source>
</reference>
<dbReference type="Pfam" id="PF13602">
    <property type="entry name" value="ADH_zinc_N_2"/>
    <property type="match status" value="1"/>
</dbReference>
<dbReference type="SUPFAM" id="SSF51735">
    <property type="entry name" value="NAD(P)-binding Rossmann-fold domains"/>
    <property type="match status" value="1"/>
</dbReference>
<dbReference type="PANTHER" id="PTHR44013:SF1">
    <property type="entry name" value="ZINC-TYPE ALCOHOL DEHYDROGENASE-LIKE PROTEIN C16A3.02C"/>
    <property type="match status" value="1"/>
</dbReference>
<dbReference type="InterPro" id="IPR036291">
    <property type="entry name" value="NAD(P)-bd_dom_sf"/>
</dbReference>
<dbReference type="InterPro" id="IPR013154">
    <property type="entry name" value="ADH-like_N"/>
</dbReference>
<protein>
    <submittedName>
        <fullName evidence="3">NAD(P)-dependent alcohol dehydrogenase</fullName>
    </submittedName>
</protein>
<feature type="domain" description="Enoyl reductase (ER)" evidence="2">
    <location>
        <begin position="52"/>
        <end position="357"/>
    </location>
</feature>
<organism evidence="3 4">
    <name type="scientific">Pseudonocardia ailaonensis</name>
    <dbReference type="NCBI Taxonomy" id="367279"/>
    <lineage>
        <taxon>Bacteria</taxon>
        <taxon>Bacillati</taxon>
        <taxon>Actinomycetota</taxon>
        <taxon>Actinomycetes</taxon>
        <taxon>Pseudonocardiales</taxon>
        <taxon>Pseudonocardiaceae</taxon>
        <taxon>Pseudonocardia</taxon>
    </lineage>
</organism>
<dbReference type="PANTHER" id="PTHR44013">
    <property type="entry name" value="ZINC-TYPE ALCOHOL DEHYDROGENASE-LIKE PROTEIN C16A3.02C"/>
    <property type="match status" value="1"/>
</dbReference>
<feature type="region of interest" description="Disordered" evidence="1">
    <location>
        <begin position="1"/>
        <end position="20"/>
    </location>
</feature>
<dbReference type="Proteomes" id="UP001500449">
    <property type="component" value="Unassembled WGS sequence"/>
</dbReference>